<reference evidence="3 4" key="1">
    <citation type="submission" date="2018-05" db="EMBL/GenBank/DDBJ databases">
        <title>Oceanovita maritima gen. nov., sp. nov., a marine bacterium in the family Rhodobacteraceae isolated from surface seawater of Lundu port Xiamen, China.</title>
        <authorList>
            <person name="Hetharua B.H."/>
            <person name="Min D."/>
            <person name="Liao H."/>
            <person name="Tian Y."/>
        </authorList>
    </citation>
    <scope>NUCLEOTIDE SEQUENCE [LARGE SCALE GENOMIC DNA]</scope>
    <source>
        <strain evidence="3 4">FSX-11</strain>
    </source>
</reference>
<dbReference type="OrthoDB" id="7721289at2"/>
<organism evidence="3 4">
    <name type="scientific">Litorivita pollutaquae</name>
    <dbReference type="NCBI Taxonomy" id="2200892"/>
    <lineage>
        <taxon>Bacteria</taxon>
        <taxon>Pseudomonadati</taxon>
        <taxon>Pseudomonadota</taxon>
        <taxon>Alphaproteobacteria</taxon>
        <taxon>Rhodobacterales</taxon>
        <taxon>Paracoccaceae</taxon>
        <taxon>Litorivita</taxon>
    </lineage>
</organism>
<name>A0A2V4MKP7_9RHOB</name>
<dbReference type="RefSeq" id="WP_110796391.1">
    <property type="nucleotide sequence ID" value="NZ_KZ826486.1"/>
</dbReference>
<dbReference type="Pfam" id="PF09982">
    <property type="entry name" value="LpxR"/>
    <property type="match status" value="1"/>
</dbReference>
<dbReference type="EMBL" id="QFVT01000007">
    <property type="protein sequence ID" value="PYC47201.1"/>
    <property type="molecule type" value="Genomic_DNA"/>
</dbReference>
<evidence type="ECO:0000313" key="3">
    <source>
        <dbReference type="EMBL" id="PYC47201.1"/>
    </source>
</evidence>
<dbReference type="AlphaFoldDB" id="A0A2V4MKP7"/>
<keyword evidence="2" id="KW-0732">Signal</keyword>
<evidence type="ECO:0000256" key="2">
    <source>
        <dbReference type="SAM" id="SignalP"/>
    </source>
</evidence>
<proteinExistence type="predicted"/>
<feature type="region of interest" description="Disordered" evidence="1">
    <location>
        <begin position="33"/>
        <end position="53"/>
    </location>
</feature>
<comment type="caution">
    <text evidence="3">The sequence shown here is derived from an EMBL/GenBank/DDBJ whole genome shotgun (WGS) entry which is preliminary data.</text>
</comment>
<accession>A0A2V4MKP7</accession>
<evidence type="ECO:0000256" key="1">
    <source>
        <dbReference type="SAM" id="MobiDB-lite"/>
    </source>
</evidence>
<feature type="signal peptide" evidence="2">
    <location>
        <begin position="1"/>
        <end position="24"/>
    </location>
</feature>
<dbReference type="Gene3D" id="2.40.128.140">
    <property type="entry name" value="Outer membrane protein"/>
    <property type="match status" value="1"/>
</dbReference>
<gene>
    <name evidence="3" type="ORF">DI396_11635</name>
</gene>
<protein>
    <submittedName>
        <fullName evidence="3">DUF2219 domain-containing protein</fullName>
    </submittedName>
</protein>
<sequence length="338" mass="35731">MPRISPLFGAAALAVSLNVAPLWAQEADFAPVDAPDGAAGERTAAPTEGPVAPARGGYSKIGYGRLINNDLLGDGQDRWRTGSVASSRVFGRAPWSGALPSRVGDVVEFRFLGEVMAPDHLGTPAAGDRPFAGALSWGAHTHFVRGETEMSLGADLVVTGKQTGLDGFQTGLHDLLGRDAASSAVRDAQIGNGVHPTLVFEAGRDVNFGTMRLRPFVEARAGAETLLRAGADLTIGSVGLGELLVRDPVSGQRYRTTENGETGYSFILGADVASVDSSIFLPENRGYQLTDARRRARLGMHWQGETSSVFYGLTYLGEEFVGQGEGQVLGSLRLNLDF</sequence>
<feature type="chain" id="PRO_5015973134" evidence="2">
    <location>
        <begin position="25"/>
        <end position="338"/>
    </location>
</feature>
<keyword evidence="4" id="KW-1185">Reference proteome</keyword>
<dbReference type="InterPro" id="IPR037107">
    <property type="entry name" value="Put_OMP_sf"/>
</dbReference>
<dbReference type="Proteomes" id="UP000248012">
    <property type="component" value="Unassembled WGS sequence"/>
</dbReference>
<dbReference type="InterPro" id="IPR018707">
    <property type="entry name" value="LpxR"/>
</dbReference>
<evidence type="ECO:0000313" key="4">
    <source>
        <dbReference type="Proteomes" id="UP000248012"/>
    </source>
</evidence>